<dbReference type="GO" id="GO:0005634">
    <property type="term" value="C:nucleus"/>
    <property type="evidence" value="ECO:0007669"/>
    <property type="project" value="TreeGrafter"/>
</dbReference>
<reference evidence="3 4" key="1">
    <citation type="submission" date="2018-10" db="EMBL/GenBank/DDBJ databases">
        <title>Complete genome sequence of Malassezia restricta CBS 7877.</title>
        <authorList>
            <person name="Morand S.C."/>
            <person name="Bertignac M."/>
            <person name="Iltis A."/>
            <person name="Kolder I."/>
            <person name="Pirovano W."/>
            <person name="Jourdain R."/>
            <person name="Clavaud C."/>
        </authorList>
    </citation>
    <scope>NUCLEOTIDE SEQUENCE [LARGE SCALE GENOMIC DNA]</scope>
    <source>
        <strain evidence="3 4">CBS 7877</strain>
    </source>
</reference>
<accession>A0A3G2S256</accession>
<protein>
    <submittedName>
        <fullName evidence="3">Telomere length regulation protein elg1</fullName>
    </submittedName>
</protein>
<dbReference type="Pfam" id="PF00004">
    <property type="entry name" value="AAA"/>
    <property type="match status" value="1"/>
</dbReference>
<dbReference type="CDD" id="cd00009">
    <property type="entry name" value="AAA"/>
    <property type="match status" value="1"/>
</dbReference>
<dbReference type="SMART" id="SM00382">
    <property type="entry name" value="AAA"/>
    <property type="match status" value="1"/>
</dbReference>
<dbReference type="SUPFAM" id="SSF52540">
    <property type="entry name" value="P-loop containing nucleoside triphosphate hydrolases"/>
    <property type="match status" value="1"/>
</dbReference>
<evidence type="ECO:0000259" key="2">
    <source>
        <dbReference type="SMART" id="SM00382"/>
    </source>
</evidence>
<proteinExistence type="predicted"/>
<dbReference type="VEuPathDB" id="FungiDB:DNF11_0579"/>
<dbReference type="InterPro" id="IPR003959">
    <property type="entry name" value="ATPase_AAA_core"/>
</dbReference>
<feature type="region of interest" description="Disordered" evidence="1">
    <location>
        <begin position="23"/>
        <end position="46"/>
    </location>
</feature>
<gene>
    <name evidence="3" type="primary">elg1</name>
    <name evidence="3" type="ORF">DNF11_0579</name>
</gene>
<feature type="domain" description="AAA+ ATPase" evidence="2">
    <location>
        <begin position="329"/>
        <end position="460"/>
    </location>
</feature>
<feature type="region of interest" description="Disordered" evidence="1">
    <location>
        <begin position="277"/>
        <end position="306"/>
    </location>
</feature>
<evidence type="ECO:0000256" key="1">
    <source>
        <dbReference type="SAM" id="MobiDB-lite"/>
    </source>
</evidence>
<dbReference type="PANTHER" id="PTHR23389:SF21">
    <property type="entry name" value="ATPASE FAMILY AAA DOMAIN-CONTAINING PROTEIN 5"/>
    <property type="match status" value="1"/>
</dbReference>
<evidence type="ECO:0000313" key="3">
    <source>
        <dbReference type="EMBL" id="AYO41529.1"/>
    </source>
</evidence>
<dbReference type="GO" id="GO:0003677">
    <property type="term" value="F:DNA binding"/>
    <property type="evidence" value="ECO:0007669"/>
    <property type="project" value="TreeGrafter"/>
</dbReference>
<dbReference type="PANTHER" id="PTHR23389">
    <property type="entry name" value="CHROMOSOME TRANSMISSION FIDELITY FACTOR 18"/>
    <property type="match status" value="1"/>
</dbReference>
<dbReference type="STRING" id="425264.A0A3G2S256"/>
<dbReference type="GO" id="GO:0005524">
    <property type="term" value="F:ATP binding"/>
    <property type="evidence" value="ECO:0007669"/>
    <property type="project" value="InterPro"/>
</dbReference>
<dbReference type="Proteomes" id="UP000269793">
    <property type="component" value="Chromosome I"/>
</dbReference>
<evidence type="ECO:0000313" key="4">
    <source>
        <dbReference type="Proteomes" id="UP000269793"/>
    </source>
</evidence>
<dbReference type="Gene3D" id="3.40.50.300">
    <property type="entry name" value="P-loop containing nucleotide triphosphate hydrolases"/>
    <property type="match status" value="1"/>
</dbReference>
<dbReference type="OrthoDB" id="9996895at2759"/>
<dbReference type="InterPro" id="IPR027417">
    <property type="entry name" value="P-loop_NTPase"/>
</dbReference>
<dbReference type="InterPro" id="IPR003593">
    <property type="entry name" value="AAA+_ATPase"/>
</dbReference>
<name>A0A3G2S256_MALR7</name>
<sequence length="759" mass="82602">MEPSDGARESDGRVYPMFAAAAGDESAYKRRRLPPSKPRAAKSRARLSTTTLLAAWGQEARAPTPPPAQPMQRTVRGTATRDMAHPFFAKRETKSAPMARVHAHATRPLQTVPAPWPEAPMVHVVPSQEPRMTRQGVSWPRRARSCSQSASDLTWSYTMHPSSKAADPCMVCEAAVVPTSSSTAWHMEPRSPLTYLAADPACQRSDTHASPVIAYMHERLSRQERQALSPQPHASAHASLWMDHWRPTCAAHVLGNEASATILRDWLQDLRVSFSGATQRPAMTRRASRRRDRPASAESSEDEFQPEEAAWFDQFRAPASPPPPAPTALTNGMVLVGPTGVGKSAAVYACASELGFEVFELYPGMGRRSGKDLAGAVGQLTRNHMVLGDARARIRDMPHQSLILLDEADVLFDDDIGFWPAVAELMSDSLRPVVLTCTDLDAIPLADLPIQRVLTWHPAPVPAAATYLQLVALAEGYIVSHAAMQALYLRTLPAPDALTPRSGPVMPTSHAYPSSRVVSTGAACDLRAALAQLPWLCMRTRAKEMLEGTVSDARPGVLSAPSEVSALRAPQDDAQALRAMCRDAEALSVADVVCRHGEYVDEYVPLPKSRAHVSPVPSVPCASVHVPATLHLGPRLYAALAPRTASQLASLAARMDHDRVDHCRYLATLVRLLHVPPHEQLPRSSIPLDYAPYVRILQQCDAARQHAWAAYLYNAQQGLSGRATRNSARFALDGMGMRGWQAWLPFGPAELAAVRATAL</sequence>
<feature type="compositionally biased region" description="Basic residues" evidence="1">
    <location>
        <begin position="29"/>
        <end position="45"/>
    </location>
</feature>
<dbReference type="AlphaFoldDB" id="A0A3G2S256"/>
<dbReference type="EMBL" id="CP033148">
    <property type="protein sequence ID" value="AYO41529.1"/>
    <property type="molecule type" value="Genomic_DNA"/>
</dbReference>
<organism evidence="3 4">
    <name type="scientific">Malassezia restricta (strain ATCC 96810 / NBRC 103918 / CBS 7877)</name>
    <name type="common">Seborrheic dermatitis infection agent</name>
    <dbReference type="NCBI Taxonomy" id="425264"/>
    <lineage>
        <taxon>Eukaryota</taxon>
        <taxon>Fungi</taxon>
        <taxon>Dikarya</taxon>
        <taxon>Basidiomycota</taxon>
        <taxon>Ustilaginomycotina</taxon>
        <taxon>Malasseziomycetes</taxon>
        <taxon>Malasseziales</taxon>
        <taxon>Malasseziaceae</taxon>
        <taxon>Malassezia</taxon>
    </lineage>
</organism>
<dbReference type="GO" id="GO:0016887">
    <property type="term" value="F:ATP hydrolysis activity"/>
    <property type="evidence" value="ECO:0007669"/>
    <property type="project" value="InterPro"/>
</dbReference>
<keyword evidence="4" id="KW-1185">Reference proteome</keyword>